<dbReference type="InterPro" id="IPR039271">
    <property type="entry name" value="Kiwellin-like"/>
</dbReference>
<feature type="signal peptide" evidence="5">
    <location>
        <begin position="1"/>
        <end position="27"/>
    </location>
</feature>
<dbReference type="GO" id="GO:0005576">
    <property type="term" value="C:extracellular region"/>
    <property type="evidence" value="ECO:0007669"/>
    <property type="project" value="UniProtKB-SubCell"/>
</dbReference>
<gene>
    <name evidence="6" type="ORF">DCAF_LOCUS1643</name>
</gene>
<comment type="similarity">
    <text evidence="2">Belongs to the kiwellin family.</text>
</comment>
<dbReference type="Gene3D" id="2.40.40.10">
    <property type="entry name" value="RlpA-like domain"/>
    <property type="match status" value="1"/>
</dbReference>
<keyword evidence="7" id="KW-1185">Reference proteome</keyword>
<dbReference type="EMBL" id="CAWUPB010000223">
    <property type="protein sequence ID" value="CAK7324009.1"/>
    <property type="molecule type" value="Genomic_DNA"/>
</dbReference>
<dbReference type="SUPFAM" id="SSF50685">
    <property type="entry name" value="Barwin-like endoglucanases"/>
    <property type="match status" value="1"/>
</dbReference>
<dbReference type="InterPro" id="IPR036908">
    <property type="entry name" value="RlpA-like_sf"/>
</dbReference>
<comment type="caution">
    <text evidence="6">The sequence shown here is derived from an EMBL/GenBank/DDBJ whole genome shotgun (WGS) entry which is preliminary data.</text>
</comment>
<organism evidence="6 7">
    <name type="scientific">Dovyalis caffra</name>
    <dbReference type="NCBI Taxonomy" id="77055"/>
    <lineage>
        <taxon>Eukaryota</taxon>
        <taxon>Viridiplantae</taxon>
        <taxon>Streptophyta</taxon>
        <taxon>Embryophyta</taxon>
        <taxon>Tracheophyta</taxon>
        <taxon>Spermatophyta</taxon>
        <taxon>Magnoliopsida</taxon>
        <taxon>eudicotyledons</taxon>
        <taxon>Gunneridae</taxon>
        <taxon>Pentapetalae</taxon>
        <taxon>rosids</taxon>
        <taxon>fabids</taxon>
        <taxon>Malpighiales</taxon>
        <taxon>Salicaceae</taxon>
        <taxon>Flacourtieae</taxon>
        <taxon>Dovyalis</taxon>
    </lineage>
</organism>
<feature type="chain" id="PRO_5043673699" description="Ripening-related protein 2" evidence="5">
    <location>
        <begin position="28"/>
        <end position="183"/>
    </location>
</feature>
<dbReference type="CDD" id="cd22270">
    <property type="entry name" value="DPBB_kiwellin-like"/>
    <property type="match status" value="1"/>
</dbReference>
<evidence type="ECO:0008006" key="8">
    <source>
        <dbReference type="Google" id="ProtNLM"/>
    </source>
</evidence>
<comment type="subcellular location">
    <subcellularLocation>
        <location evidence="1">Secreted</location>
    </subcellularLocation>
</comment>
<evidence type="ECO:0000313" key="7">
    <source>
        <dbReference type="Proteomes" id="UP001314170"/>
    </source>
</evidence>
<reference evidence="6 7" key="1">
    <citation type="submission" date="2024-01" db="EMBL/GenBank/DDBJ databases">
        <authorList>
            <person name="Waweru B."/>
        </authorList>
    </citation>
    <scope>NUCLEOTIDE SEQUENCE [LARGE SCALE GENOMIC DNA]</scope>
</reference>
<evidence type="ECO:0000256" key="5">
    <source>
        <dbReference type="SAM" id="SignalP"/>
    </source>
</evidence>
<evidence type="ECO:0000256" key="3">
    <source>
        <dbReference type="ARBA" id="ARBA00022525"/>
    </source>
</evidence>
<name>A0AAV1QV64_9ROSI</name>
<evidence type="ECO:0000256" key="4">
    <source>
        <dbReference type="ARBA" id="ARBA00022729"/>
    </source>
</evidence>
<dbReference type="Pfam" id="PF24300">
    <property type="entry name" value="KWL1"/>
    <property type="match status" value="1"/>
</dbReference>
<evidence type="ECO:0000256" key="1">
    <source>
        <dbReference type="ARBA" id="ARBA00004613"/>
    </source>
</evidence>
<proteinExistence type="inferred from homology"/>
<dbReference type="PANTHER" id="PTHR33191:SF58">
    <property type="entry name" value="RIPENING-RELATED PROTEIN 1"/>
    <property type="match status" value="1"/>
</dbReference>
<evidence type="ECO:0000313" key="6">
    <source>
        <dbReference type="EMBL" id="CAK7324009.1"/>
    </source>
</evidence>
<accession>A0AAV1QV64</accession>
<evidence type="ECO:0000256" key="2">
    <source>
        <dbReference type="ARBA" id="ARBA00005592"/>
    </source>
</evidence>
<dbReference type="AlphaFoldDB" id="A0AAV1QV64"/>
<dbReference type="Proteomes" id="UP001314170">
    <property type="component" value="Unassembled WGS sequence"/>
</dbReference>
<keyword evidence="3" id="KW-0964">Secreted</keyword>
<sequence length="183" mass="19773">MKSGCLKSSIPLLVILLLTHYCSHIEAEQRHPSGEVVGKKLPPGENDSDFCVPGKAYSTYRCSPPVSSRTKAFLTFNVFEEGGDIPSFCDAKNYSNDKPIVALSTGWFDNASRCLKRINVTANGRSVLALVVDECASAMGCDADNDYQPPCANNIVSASSAVWKALGVPHDKWDGLNITWSDA</sequence>
<keyword evidence="4 5" id="KW-0732">Signal</keyword>
<dbReference type="PANTHER" id="PTHR33191">
    <property type="entry name" value="RIPENING-RELATED PROTEIN 2-RELATED"/>
    <property type="match status" value="1"/>
</dbReference>
<protein>
    <recommendedName>
        <fullName evidence="8">Ripening-related protein 2</fullName>
    </recommendedName>
</protein>